<organism evidence="18 19">
    <name type="scientific">Acacia crassicarpa</name>
    <name type="common">northern wattle</name>
    <dbReference type="NCBI Taxonomy" id="499986"/>
    <lineage>
        <taxon>Eukaryota</taxon>
        <taxon>Viridiplantae</taxon>
        <taxon>Streptophyta</taxon>
        <taxon>Embryophyta</taxon>
        <taxon>Tracheophyta</taxon>
        <taxon>Spermatophyta</taxon>
        <taxon>Magnoliopsida</taxon>
        <taxon>eudicotyledons</taxon>
        <taxon>Gunneridae</taxon>
        <taxon>Pentapetalae</taxon>
        <taxon>rosids</taxon>
        <taxon>fabids</taxon>
        <taxon>Fabales</taxon>
        <taxon>Fabaceae</taxon>
        <taxon>Caesalpinioideae</taxon>
        <taxon>mimosoid clade</taxon>
        <taxon>Acacieae</taxon>
        <taxon>Acacia</taxon>
    </lineage>
</organism>
<dbReference type="Gene3D" id="3.30.200.20">
    <property type="entry name" value="Phosphorylase Kinase, domain 1"/>
    <property type="match status" value="1"/>
</dbReference>
<keyword evidence="7 14" id="KW-0547">Nucleotide-binding</keyword>
<keyword evidence="19" id="KW-1185">Reference proteome</keyword>
<evidence type="ECO:0000256" key="2">
    <source>
        <dbReference type="ARBA" id="ARBA00022527"/>
    </source>
</evidence>
<evidence type="ECO:0000256" key="12">
    <source>
        <dbReference type="ARBA" id="ARBA00023170"/>
    </source>
</evidence>
<keyword evidence="11 15" id="KW-0472">Membrane</keyword>
<keyword evidence="8" id="KW-0418">Kinase</keyword>
<evidence type="ECO:0008006" key="20">
    <source>
        <dbReference type="Google" id="ProtNLM"/>
    </source>
</evidence>
<keyword evidence="10 15" id="KW-1133">Transmembrane helix</keyword>
<accession>A0AAE1IT44</accession>
<dbReference type="PROSITE" id="PS00107">
    <property type="entry name" value="PROTEIN_KINASE_ATP"/>
    <property type="match status" value="1"/>
</dbReference>
<sequence length="651" mass="73240">MESSKPNIIPGFSMFFFIVISFIRTSTSQTSNYVGDDCHNKTPQTLTSSYKANLNQLLTRLSADASMSKHFSNTIIGNTTNAIVYGLYDCRDDVAGYFCQFCVTTATREALQRCPNQSSAVIWYSYCILRYSNKNYFGKADMTPIWSGGGEKNVSDPTEGKKGESFIRNLIEEATEEAKRLSAWGEFTLGGGRTRYALVQCSKDLSNVGCRQCLEAMLNEAIQCCEQKQDWQVGSTTCMIKYTNYMFYQSQSSHTANKGVGKSKALIISASVLMIVAVLCFSFYLFRRSKRKRDETPSESTPVVYELSQTDSSLNTDLPTIPLLVIQQSTQYFSEDSKLGEGGFGLVYKGTLPDGKDFAVKRLSQTSGQGSQEFMNEVIFIAKLQHRNLVRLLGYCMEENEKLLVLEYLPNSSLDSHLFNDENRKKLDWTRRLNVINGIARGILYLHEDSRLRVIHRDLKPSNVLLDYEMNPKISDFGLARAFEGLQNQHDTRRIMGTYGYMAPEYAMEGLFSVKSDVFSFGVILLEIICGKKISSFYVSEHGQSLLSYAWNLWCEGKCLDLMDPILEDSYVENEVLKCIHIALLCVQEDAADRPTMSTVVVMLASDTMSFPMPSRLAFSVGRKVTEDLSTSKDSKDASINEMTLSSIKPR</sequence>
<dbReference type="InterPro" id="IPR002902">
    <property type="entry name" value="GNK2"/>
</dbReference>
<keyword evidence="6" id="KW-0677">Repeat</keyword>
<dbReference type="InterPro" id="IPR038408">
    <property type="entry name" value="GNK2_sf"/>
</dbReference>
<comment type="subcellular location">
    <subcellularLocation>
        <location evidence="1">Membrane</location>
        <topology evidence="1">Single-pass membrane protein</topology>
    </subcellularLocation>
</comment>
<dbReference type="FunFam" id="3.30.200.20:FF:000727">
    <property type="entry name" value="Cysteine-rich RLK (RECEPTOR-like protein kinase) 23"/>
    <property type="match status" value="1"/>
</dbReference>
<feature type="domain" description="Gnk2-homologous" evidence="17">
    <location>
        <begin position="32"/>
        <end position="136"/>
    </location>
</feature>
<dbReference type="InterPro" id="IPR011009">
    <property type="entry name" value="Kinase-like_dom_sf"/>
</dbReference>
<evidence type="ECO:0000256" key="6">
    <source>
        <dbReference type="ARBA" id="ARBA00022737"/>
    </source>
</evidence>
<dbReference type="AlphaFoldDB" id="A0AAE1IT44"/>
<feature type="transmembrane region" description="Helical" evidence="15">
    <location>
        <begin position="265"/>
        <end position="286"/>
    </location>
</feature>
<evidence type="ECO:0000256" key="3">
    <source>
        <dbReference type="ARBA" id="ARBA00022679"/>
    </source>
</evidence>
<gene>
    <name evidence="18" type="ORF">QN277_009340</name>
</gene>
<name>A0AAE1IT44_9FABA</name>
<evidence type="ECO:0000256" key="1">
    <source>
        <dbReference type="ARBA" id="ARBA00004167"/>
    </source>
</evidence>
<dbReference type="InterPro" id="IPR001245">
    <property type="entry name" value="Ser-Thr/Tyr_kinase_cat_dom"/>
</dbReference>
<dbReference type="SMART" id="SM00220">
    <property type="entry name" value="S_TKc"/>
    <property type="match status" value="1"/>
</dbReference>
<dbReference type="FunFam" id="3.30.430.20:FF:000009">
    <property type="entry name" value="Cysteine-rich receptor-like protein kinase 28"/>
    <property type="match status" value="1"/>
</dbReference>
<feature type="binding site" evidence="14">
    <location>
        <position position="361"/>
    </location>
    <ligand>
        <name>ATP</name>
        <dbReference type="ChEBI" id="CHEBI:30616"/>
    </ligand>
</feature>
<feature type="transmembrane region" description="Helical" evidence="15">
    <location>
        <begin position="7"/>
        <end position="23"/>
    </location>
</feature>
<evidence type="ECO:0000256" key="7">
    <source>
        <dbReference type="ARBA" id="ARBA00022741"/>
    </source>
</evidence>
<protein>
    <recommendedName>
        <fullName evidence="20">Cysteine-rich receptor-like protein kinase</fullName>
    </recommendedName>
</protein>
<dbReference type="SUPFAM" id="SSF56112">
    <property type="entry name" value="Protein kinase-like (PK-like)"/>
    <property type="match status" value="1"/>
</dbReference>
<keyword evidence="12" id="KW-0675">Receptor</keyword>
<evidence type="ECO:0000256" key="4">
    <source>
        <dbReference type="ARBA" id="ARBA00022692"/>
    </source>
</evidence>
<dbReference type="FunFam" id="1.10.510.10:FF:000467">
    <property type="entry name" value="Liguleless narrow1"/>
    <property type="match status" value="1"/>
</dbReference>
<reference evidence="18" key="1">
    <citation type="submission" date="2023-10" db="EMBL/GenBank/DDBJ databases">
        <title>Chromosome-level genome of the transformable northern wattle, Acacia crassicarpa.</title>
        <authorList>
            <person name="Massaro I."/>
            <person name="Sinha N.R."/>
            <person name="Poethig S."/>
            <person name="Leichty A.R."/>
        </authorList>
    </citation>
    <scope>NUCLEOTIDE SEQUENCE</scope>
    <source>
        <strain evidence="18">Acra3RX</strain>
        <tissue evidence="18">Leaf</tissue>
    </source>
</reference>
<dbReference type="PROSITE" id="PS51473">
    <property type="entry name" value="GNK2"/>
    <property type="match status" value="2"/>
</dbReference>
<evidence type="ECO:0000256" key="15">
    <source>
        <dbReference type="SAM" id="Phobius"/>
    </source>
</evidence>
<keyword evidence="4 15" id="KW-0812">Transmembrane</keyword>
<dbReference type="Gene3D" id="3.30.430.20">
    <property type="entry name" value="Gnk2 domain, C-X8-C-X2-C motif"/>
    <property type="match status" value="2"/>
</dbReference>
<feature type="domain" description="Gnk2-homologous" evidence="17">
    <location>
        <begin position="142"/>
        <end position="247"/>
    </location>
</feature>
<dbReference type="Gene3D" id="1.10.510.10">
    <property type="entry name" value="Transferase(Phosphotransferase) domain 1"/>
    <property type="match status" value="1"/>
</dbReference>
<dbReference type="CDD" id="cd14066">
    <property type="entry name" value="STKc_IRAK"/>
    <property type="match status" value="1"/>
</dbReference>
<keyword evidence="5" id="KW-0732">Signal</keyword>
<dbReference type="InterPro" id="IPR000719">
    <property type="entry name" value="Prot_kinase_dom"/>
</dbReference>
<dbReference type="GO" id="GO:0005886">
    <property type="term" value="C:plasma membrane"/>
    <property type="evidence" value="ECO:0007669"/>
    <property type="project" value="TreeGrafter"/>
</dbReference>
<keyword evidence="2" id="KW-0723">Serine/threonine-protein kinase</keyword>
<dbReference type="Pfam" id="PF07714">
    <property type="entry name" value="PK_Tyr_Ser-Thr"/>
    <property type="match status" value="1"/>
</dbReference>
<keyword evidence="9 14" id="KW-0067">ATP-binding</keyword>
<keyword evidence="3" id="KW-0808">Transferase</keyword>
<dbReference type="EMBL" id="JAWXYG010000013">
    <property type="protein sequence ID" value="KAK4256488.1"/>
    <property type="molecule type" value="Genomic_DNA"/>
</dbReference>
<evidence type="ECO:0000256" key="9">
    <source>
        <dbReference type="ARBA" id="ARBA00022840"/>
    </source>
</evidence>
<dbReference type="Proteomes" id="UP001293593">
    <property type="component" value="Unassembled WGS sequence"/>
</dbReference>
<comment type="caution">
    <text evidence="18">The sequence shown here is derived from an EMBL/GenBank/DDBJ whole genome shotgun (WGS) entry which is preliminary data.</text>
</comment>
<dbReference type="PANTHER" id="PTHR27002:SF970">
    <property type="entry name" value="CYSTEINE-RICH RECEPTOR-LIKE KINASE"/>
    <property type="match status" value="1"/>
</dbReference>
<keyword evidence="13" id="KW-0325">Glycoprotein</keyword>
<dbReference type="InterPro" id="IPR008271">
    <property type="entry name" value="Ser/Thr_kinase_AS"/>
</dbReference>
<evidence type="ECO:0000256" key="13">
    <source>
        <dbReference type="ARBA" id="ARBA00023180"/>
    </source>
</evidence>
<proteinExistence type="predicted"/>
<evidence type="ECO:0000256" key="10">
    <source>
        <dbReference type="ARBA" id="ARBA00022989"/>
    </source>
</evidence>
<evidence type="ECO:0000259" key="17">
    <source>
        <dbReference type="PROSITE" id="PS51473"/>
    </source>
</evidence>
<dbReference type="CDD" id="cd23509">
    <property type="entry name" value="Gnk2-like"/>
    <property type="match status" value="2"/>
</dbReference>
<dbReference type="PANTHER" id="PTHR27002">
    <property type="entry name" value="RECEPTOR-LIKE SERINE/THREONINE-PROTEIN KINASE SD1-8"/>
    <property type="match status" value="1"/>
</dbReference>
<evidence type="ECO:0000313" key="19">
    <source>
        <dbReference type="Proteomes" id="UP001293593"/>
    </source>
</evidence>
<dbReference type="Pfam" id="PF01657">
    <property type="entry name" value="Stress-antifung"/>
    <property type="match status" value="2"/>
</dbReference>
<evidence type="ECO:0000256" key="5">
    <source>
        <dbReference type="ARBA" id="ARBA00022729"/>
    </source>
</evidence>
<evidence type="ECO:0000313" key="18">
    <source>
        <dbReference type="EMBL" id="KAK4256488.1"/>
    </source>
</evidence>
<evidence type="ECO:0000256" key="11">
    <source>
        <dbReference type="ARBA" id="ARBA00023136"/>
    </source>
</evidence>
<dbReference type="PROSITE" id="PS50011">
    <property type="entry name" value="PROTEIN_KINASE_DOM"/>
    <property type="match status" value="1"/>
</dbReference>
<evidence type="ECO:0000256" key="8">
    <source>
        <dbReference type="ARBA" id="ARBA00022777"/>
    </source>
</evidence>
<dbReference type="GO" id="GO:0005524">
    <property type="term" value="F:ATP binding"/>
    <property type="evidence" value="ECO:0007669"/>
    <property type="project" value="UniProtKB-UniRule"/>
</dbReference>
<dbReference type="GO" id="GO:0004674">
    <property type="term" value="F:protein serine/threonine kinase activity"/>
    <property type="evidence" value="ECO:0007669"/>
    <property type="project" value="UniProtKB-KW"/>
</dbReference>
<feature type="domain" description="Protein kinase" evidence="16">
    <location>
        <begin position="333"/>
        <end position="609"/>
    </location>
</feature>
<evidence type="ECO:0000256" key="14">
    <source>
        <dbReference type="PROSITE-ProRule" id="PRU10141"/>
    </source>
</evidence>
<dbReference type="InterPro" id="IPR017441">
    <property type="entry name" value="Protein_kinase_ATP_BS"/>
</dbReference>
<evidence type="ECO:0000259" key="16">
    <source>
        <dbReference type="PROSITE" id="PS50011"/>
    </source>
</evidence>
<dbReference type="PROSITE" id="PS00108">
    <property type="entry name" value="PROTEIN_KINASE_ST"/>
    <property type="match status" value="1"/>
</dbReference>